<organism evidence="1 2">
    <name type="scientific">Elysia crispata</name>
    <name type="common">lettuce slug</name>
    <dbReference type="NCBI Taxonomy" id="231223"/>
    <lineage>
        <taxon>Eukaryota</taxon>
        <taxon>Metazoa</taxon>
        <taxon>Spiralia</taxon>
        <taxon>Lophotrochozoa</taxon>
        <taxon>Mollusca</taxon>
        <taxon>Gastropoda</taxon>
        <taxon>Heterobranchia</taxon>
        <taxon>Euthyneura</taxon>
        <taxon>Panpulmonata</taxon>
        <taxon>Sacoglossa</taxon>
        <taxon>Placobranchoidea</taxon>
        <taxon>Plakobranchidae</taxon>
        <taxon>Elysia</taxon>
    </lineage>
</organism>
<dbReference type="Proteomes" id="UP001283361">
    <property type="component" value="Unassembled WGS sequence"/>
</dbReference>
<evidence type="ECO:0000313" key="2">
    <source>
        <dbReference type="Proteomes" id="UP001283361"/>
    </source>
</evidence>
<gene>
    <name evidence="1" type="ORF">RRG08_055712</name>
</gene>
<comment type="caution">
    <text evidence="1">The sequence shown here is derived from an EMBL/GenBank/DDBJ whole genome shotgun (WGS) entry which is preliminary data.</text>
</comment>
<dbReference type="AlphaFoldDB" id="A0AAE1AZQ5"/>
<proteinExistence type="predicted"/>
<reference evidence="1" key="1">
    <citation type="journal article" date="2023" name="G3 (Bethesda)">
        <title>A reference genome for the long-term kleptoplast-retaining sea slug Elysia crispata morphotype clarki.</title>
        <authorList>
            <person name="Eastman K.E."/>
            <person name="Pendleton A.L."/>
            <person name="Shaikh M.A."/>
            <person name="Suttiyut T."/>
            <person name="Ogas R."/>
            <person name="Tomko P."/>
            <person name="Gavelis G."/>
            <person name="Widhalm J.R."/>
            <person name="Wisecaver J.H."/>
        </authorList>
    </citation>
    <scope>NUCLEOTIDE SEQUENCE</scope>
    <source>
        <strain evidence="1">ECLA1</strain>
    </source>
</reference>
<evidence type="ECO:0000313" key="1">
    <source>
        <dbReference type="EMBL" id="KAK3796878.1"/>
    </source>
</evidence>
<protein>
    <submittedName>
        <fullName evidence="1">Uncharacterized protein</fullName>
    </submittedName>
</protein>
<keyword evidence="2" id="KW-1185">Reference proteome</keyword>
<accession>A0AAE1AZQ5</accession>
<dbReference type="EMBL" id="JAWDGP010000832">
    <property type="protein sequence ID" value="KAK3796878.1"/>
    <property type="molecule type" value="Genomic_DNA"/>
</dbReference>
<name>A0AAE1AZQ5_9GAST</name>
<sequence length="86" mass="9823">MSIEAWCFQKILDVFDTILKSYLKHMDRPETLYWTLSSPKNLLAKRIQSTGDTVLSNIPLVYGDEAFPHGNIPPSTGWYETLPPPQ</sequence>